<organism evidence="1 2">
    <name type="scientific">Araneus ventricosus</name>
    <name type="common">Orbweaver spider</name>
    <name type="synonym">Epeira ventricosa</name>
    <dbReference type="NCBI Taxonomy" id="182803"/>
    <lineage>
        <taxon>Eukaryota</taxon>
        <taxon>Metazoa</taxon>
        <taxon>Ecdysozoa</taxon>
        <taxon>Arthropoda</taxon>
        <taxon>Chelicerata</taxon>
        <taxon>Arachnida</taxon>
        <taxon>Araneae</taxon>
        <taxon>Araneomorphae</taxon>
        <taxon>Entelegynae</taxon>
        <taxon>Araneoidea</taxon>
        <taxon>Araneidae</taxon>
        <taxon>Araneus</taxon>
    </lineage>
</organism>
<dbReference type="Proteomes" id="UP000499080">
    <property type="component" value="Unassembled WGS sequence"/>
</dbReference>
<protein>
    <submittedName>
        <fullName evidence="1">Uncharacterized protein</fullName>
    </submittedName>
</protein>
<dbReference type="EMBL" id="BGPR01001188">
    <property type="protein sequence ID" value="GBM47658.1"/>
    <property type="molecule type" value="Genomic_DNA"/>
</dbReference>
<sequence>MEEKPPCFHFRLSKILNNHGLQPSEEKASSTLNIEEFIPGAVPSVLPDLPKYFSAEPIVSRENPNDRLRRKEME</sequence>
<evidence type="ECO:0000313" key="1">
    <source>
        <dbReference type="EMBL" id="GBM47658.1"/>
    </source>
</evidence>
<dbReference type="AlphaFoldDB" id="A0A4Y2G4W0"/>
<proteinExistence type="predicted"/>
<name>A0A4Y2G4W0_ARAVE</name>
<keyword evidence="2" id="KW-1185">Reference proteome</keyword>
<accession>A0A4Y2G4W0</accession>
<gene>
    <name evidence="1" type="ORF">AVEN_120096_1</name>
</gene>
<evidence type="ECO:0000313" key="2">
    <source>
        <dbReference type="Proteomes" id="UP000499080"/>
    </source>
</evidence>
<reference evidence="1 2" key="1">
    <citation type="journal article" date="2019" name="Sci. Rep.">
        <title>Orb-weaving spider Araneus ventricosus genome elucidates the spidroin gene catalogue.</title>
        <authorList>
            <person name="Kono N."/>
            <person name="Nakamura H."/>
            <person name="Ohtoshi R."/>
            <person name="Moran D.A.P."/>
            <person name="Shinohara A."/>
            <person name="Yoshida Y."/>
            <person name="Fujiwara M."/>
            <person name="Mori M."/>
            <person name="Tomita M."/>
            <person name="Arakawa K."/>
        </authorList>
    </citation>
    <scope>NUCLEOTIDE SEQUENCE [LARGE SCALE GENOMIC DNA]</scope>
</reference>
<comment type="caution">
    <text evidence="1">The sequence shown here is derived from an EMBL/GenBank/DDBJ whole genome shotgun (WGS) entry which is preliminary data.</text>
</comment>